<comment type="caution">
    <text evidence="6">The sequence shown here is derived from an EMBL/GenBank/DDBJ whole genome shotgun (WGS) entry which is preliminary data.</text>
</comment>
<dbReference type="Gene3D" id="3.90.550.10">
    <property type="entry name" value="Spore Coat Polysaccharide Biosynthesis Protein SpsA, Chain A"/>
    <property type="match status" value="1"/>
</dbReference>
<name>A0A1V2H4V9_9PROT</name>
<dbReference type="PANTHER" id="PTHR43179:SF12">
    <property type="entry name" value="GALACTOFURANOSYLTRANSFERASE GLFT2"/>
    <property type="match status" value="1"/>
</dbReference>
<feature type="domain" description="Glycosyltransferase subfamily 4-like N-terminal" evidence="5">
    <location>
        <begin position="614"/>
        <end position="813"/>
    </location>
</feature>
<dbReference type="InterPro" id="IPR029044">
    <property type="entry name" value="Nucleotide-diphossugar_trans"/>
</dbReference>
<dbReference type="SUPFAM" id="SSF53756">
    <property type="entry name" value="UDP-Glycosyltransferase/glycogen phosphorylase"/>
    <property type="match status" value="1"/>
</dbReference>
<accession>A0A1V2H4V9</accession>
<feature type="domain" description="Glycosyltransferase 2-like" evidence="4">
    <location>
        <begin position="331"/>
        <end position="502"/>
    </location>
</feature>
<evidence type="ECO:0000313" key="7">
    <source>
        <dbReference type="Proteomes" id="UP000188879"/>
    </source>
</evidence>
<evidence type="ECO:0000256" key="2">
    <source>
        <dbReference type="ARBA" id="ARBA00022676"/>
    </source>
</evidence>
<dbReference type="GO" id="GO:0016757">
    <property type="term" value="F:glycosyltransferase activity"/>
    <property type="evidence" value="ECO:0007669"/>
    <property type="project" value="UniProtKB-KW"/>
</dbReference>
<keyword evidence="2" id="KW-0328">Glycosyltransferase</keyword>
<dbReference type="SUPFAM" id="SSF53448">
    <property type="entry name" value="Nucleotide-diphospho-sugar transferases"/>
    <property type="match status" value="1"/>
</dbReference>
<dbReference type="RefSeq" id="WP_076957374.1">
    <property type="nucleotide sequence ID" value="NZ_MLCO01000089.1"/>
</dbReference>
<dbReference type="Gene3D" id="3.40.50.2000">
    <property type="entry name" value="Glycogen Phosphorylase B"/>
    <property type="match status" value="2"/>
</dbReference>
<keyword evidence="3" id="KW-0808">Transferase</keyword>
<dbReference type="Pfam" id="PF13439">
    <property type="entry name" value="Glyco_transf_4"/>
    <property type="match status" value="1"/>
</dbReference>
<dbReference type="CDD" id="cd04186">
    <property type="entry name" value="GT_2_like_c"/>
    <property type="match status" value="1"/>
</dbReference>
<dbReference type="Proteomes" id="UP000188879">
    <property type="component" value="Unassembled WGS sequence"/>
</dbReference>
<dbReference type="InterPro" id="IPR028098">
    <property type="entry name" value="Glyco_trans_4-like_N"/>
</dbReference>
<dbReference type="EMBL" id="MLCO01000089">
    <property type="protein sequence ID" value="ONG54055.1"/>
    <property type="molecule type" value="Genomic_DNA"/>
</dbReference>
<dbReference type="OrthoDB" id="9771846at2"/>
<organism evidence="6 7">
    <name type="scientific">Teichococcus deserti</name>
    <dbReference type="NCBI Taxonomy" id="1817963"/>
    <lineage>
        <taxon>Bacteria</taxon>
        <taxon>Pseudomonadati</taxon>
        <taxon>Pseudomonadota</taxon>
        <taxon>Alphaproteobacteria</taxon>
        <taxon>Acetobacterales</taxon>
        <taxon>Roseomonadaceae</taxon>
        <taxon>Roseomonas</taxon>
    </lineage>
</organism>
<evidence type="ECO:0000256" key="1">
    <source>
        <dbReference type="ARBA" id="ARBA00006739"/>
    </source>
</evidence>
<protein>
    <recommendedName>
        <fullName evidence="8">Glycosyltransferase 2-like domain-containing protein</fullName>
    </recommendedName>
</protein>
<evidence type="ECO:0000259" key="5">
    <source>
        <dbReference type="Pfam" id="PF13439"/>
    </source>
</evidence>
<proteinExistence type="inferred from homology"/>
<dbReference type="AlphaFoldDB" id="A0A1V2H4V9"/>
<evidence type="ECO:0000256" key="3">
    <source>
        <dbReference type="ARBA" id="ARBA00022679"/>
    </source>
</evidence>
<evidence type="ECO:0000259" key="4">
    <source>
        <dbReference type="Pfam" id="PF00535"/>
    </source>
</evidence>
<dbReference type="PANTHER" id="PTHR43179">
    <property type="entry name" value="RHAMNOSYLTRANSFERASE WBBL"/>
    <property type="match status" value="1"/>
</dbReference>
<evidence type="ECO:0000313" key="6">
    <source>
        <dbReference type="EMBL" id="ONG54055.1"/>
    </source>
</evidence>
<comment type="similarity">
    <text evidence="1">Belongs to the glycosyltransferase 2 family.</text>
</comment>
<evidence type="ECO:0008006" key="8">
    <source>
        <dbReference type="Google" id="ProtNLM"/>
    </source>
</evidence>
<sequence>MAFKAAIDSMAFGSGFLMISGWLAVPRDRDWPARILLQAGGDTFEIRHWFPRRDLPDKEDGPRFLAFREDFAWGHDQPPAAPLSLTVEGEAAVTADRWTAFAPQGALEMASQAGISGWLIDPALWHGTGEAAVLLPDGTRLPLTLTITRPDLTGGQPRPDRPHGFSVTAVALARAVAEAQPFKPGATRRVVLESSGKQVAEKEANFSPVSLGRLETYHEGAVRGWAAFREPRWAVPAVEILLDGVIYDTIPAARHRKDLQDRGTTSGQGGFVFPIANQPRDGGPLTVTARIAGEGSLLPGEPLELPPLPATRGRAEGPWRSLATHRPQVAIVIPIYNAPDDLAACLKTMVAETGGEAELLLIDDASPDPRVAEVLSAYEGRRNIRVLRNETNLGFTGTCNRGIAAAGTRDVVLLNSDTLLPPRWLEGLTAAAYASPRTASASPLSDNAGAFSAPRLGGGNALPRGLSTGDVGRLVTQASRAAYPEVPTGHGFCLYLRRDALDAVGVLDIEAFPRGYGEENDLCMRALRAGWQHVVDDRTYVQHRQSASFGAARANLLREGRARLDARFPEYKPLIGVFQKDPRQLAMRWRVRRAFQGATPPRPRVLFVISTESGGTPQTNMDLMRGLEDRYEPWLLVCNGQQLTLQRLVEGALLPVEQRSLDAPIQMAVHRSEQYDAIIAEWLLLHAIELLHIRHLAWHGLGLPEVARALGIPVVLSLHDFYVTCPTIKLLDGEMRHCGGICTQGEAECRAELWPAEQVPPLRNNFVHRWREMLRPALAACDAFVTTSAHARGVITASYPELAGRDFRVVAHGRSFDSFLAPAPRATAPSDGVVRILVPGNISAAKGAKLIEAMVALDQGQRVAFHILGDAGAMREAPGLVLHGRYARDEFLDRVETLDVQFGAVLSIWPETYCHTLTELWAAGLPVFALDLGAVGERIRAQGGGWLFETREPAALLDAILSAARDVTGVDRRLAELRAWQASEAAGARNIRAMARDYDLLYREVAHRRMAFADPFAAPQTWLLWDLRGRRGPLPPALRNIAASPVLFHAIALPDSELAPPEGTAGLLLLADRLEGSLAQQALAYAAARGMSCLFCSATPPHPGQLEGWPRVAPAALALSAPGETAWPLPVLDLGATPIAFQQALARFGAGEAPAAPLPAEGAARRMRVWVSG</sequence>
<dbReference type="Pfam" id="PF00535">
    <property type="entry name" value="Glycos_transf_2"/>
    <property type="match status" value="1"/>
</dbReference>
<gene>
    <name evidence="6" type="ORF">BKE38_10850</name>
</gene>
<reference evidence="6 7" key="1">
    <citation type="submission" date="2016-10" db="EMBL/GenBank/DDBJ databases">
        <title>Draft Genome sequence of Roseomonas sp. strain M3.</title>
        <authorList>
            <person name="Subhash Y."/>
            <person name="Lee S."/>
        </authorList>
    </citation>
    <scope>NUCLEOTIDE SEQUENCE [LARGE SCALE GENOMIC DNA]</scope>
    <source>
        <strain evidence="6 7">M3</strain>
    </source>
</reference>
<keyword evidence="7" id="KW-1185">Reference proteome</keyword>
<dbReference type="Pfam" id="PF13692">
    <property type="entry name" value="Glyco_trans_1_4"/>
    <property type="match status" value="1"/>
</dbReference>
<dbReference type="InterPro" id="IPR001173">
    <property type="entry name" value="Glyco_trans_2-like"/>
</dbReference>